<dbReference type="EMBL" id="JOJR01001675">
    <property type="protein sequence ID" value="RCN30073.1"/>
    <property type="molecule type" value="Genomic_DNA"/>
</dbReference>
<dbReference type="InterPro" id="IPR000884">
    <property type="entry name" value="TSP1_rpt"/>
</dbReference>
<name>A0A368FD70_ANCCA</name>
<dbReference type="InterPro" id="IPR036383">
    <property type="entry name" value="TSP1_rpt_sf"/>
</dbReference>
<evidence type="ECO:0000313" key="3">
    <source>
        <dbReference type="Proteomes" id="UP000252519"/>
    </source>
</evidence>
<evidence type="ECO:0000256" key="1">
    <source>
        <dbReference type="SAM" id="MobiDB-lite"/>
    </source>
</evidence>
<dbReference type="OrthoDB" id="5855801at2759"/>
<dbReference type="PROSITE" id="PS50092">
    <property type="entry name" value="TSP1"/>
    <property type="match status" value="1"/>
</dbReference>
<dbReference type="Pfam" id="PF00090">
    <property type="entry name" value="TSP_1"/>
    <property type="match status" value="1"/>
</dbReference>
<sequence length="295" mass="32575">MSLIVANFGFLAAQTPEPEWAPTGKLNQFRGFVTPRPLPPNAEFVYASVWAAWSAWSFCTNGVRMRVRACNTVRGFNCLGPNKEFKPCDPSVRHSHHNPSAPSDYDVVDPYEADRREAMRQLYPDDFPAAEEQNNPNFVKLSKPESGGFRVHAAEPISESSVIDITKVAGVPTVDVQSLEAKPQVGSVDSSKEVFKWVENPEYDWTVLDNIQKPSLSSVRAEPNPGPEPVASTSPVPSLLLPTEKVGANEEQVFIAITTPRYVYPWLEDPLFDDNLAKGVYGSVYGIPKPLNGDQ</sequence>
<comment type="caution">
    <text evidence="2">The sequence shown here is derived from an EMBL/GenBank/DDBJ whole genome shotgun (WGS) entry which is preliminary data.</text>
</comment>
<keyword evidence="3" id="KW-1185">Reference proteome</keyword>
<dbReference type="AlphaFoldDB" id="A0A368FD70"/>
<dbReference type="Proteomes" id="UP000252519">
    <property type="component" value="Unassembled WGS sequence"/>
</dbReference>
<dbReference type="Gene3D" id="2.20.100.10">
    <property type="entry name" value="Thrombospondin type-1 (TSP1) repeat"/>
    <property type="match status" value="1"/>
</dbReference>
<proteinExistence type="predicted"/>
<accession>A0A368FD70</accession>
<evidence type="ECO:0000313" key="2">
    <source>
        <dbReference type="EMBL" id="RCN30073.1"/>
    </source>
</evidence>
<feature type="region of interest" description="Disordered" evidence="1">
    <location>
        <begin position="216"/>
        <end position="236"/>
    </location>
</feature>
<reference evidence="2 3" key="1">
    <citation type="submission" date="2014-10" db="EMBL/GenBank/DDBJ databases">
        <title>Draft genome of the hookworm Ancylostoma caninum.</title>
        <authorList>
            <person name="Mitreva M."/>
        </authorList>
    </citation>
    <scope>NUCLEOTIDE SEQUENCE [LARGE SCALE GENOMIC DNA]</scope>
    <source>
        <strain evidence="2 3">Baltimore</strain>
    </source>
</reference>
<dbReference type="SUPFAM" id="SSF82895">
    <property type="entry name" value="TSP-1 type 1 repeat"/>
    <property type="match status" value="1"/>
</dbReference>
<gene>
    <name evidence="2" type="ORF">ANCCAN_24164</name>
</gene>
<protein>
    <submittedName>
        <fullName evidence="2">Thrombospondin type 1 domain protein</fullName>
    </submittedName>
</protein>
<organism evidence="2 3">
    <name type="scientific">Ancylostoma caninum</name>
    <name type="common">Dog hookworm</name>
    <dbReference type="NCBI Taxonomy" id="29170"/>
    <lineage>
        <taxon>Eukaryota</taxon>
        <taxon>Metazoa</taxon>
        <taxon>Ecdysozoa</taxon>
        <taxon>Nematoda</taxon>
        <taxon>Chromadorea</taxon>
        <taxon>Rhabditida</taxon>
        <taxon>Rhabditina</taxon>
        <taxon>Rhabditomorpha</taxon>
        <taxon>Strongyloidea</taxon>
        <taxon>Ancylostomatidae</taxon>
        <taxon>Ancylostomatinae</taxon>
        <taxon>Ancylostoma</taxon>
    </lineage>
</organism>